<dbReference type="OrthoDB" id="10272161at2759"/>
<proteinExistence type="predicted"/>
<organism evidence="3 4">
    <name type="scientific">Phytophthora rubi</name>
    <dbReference type="NCBI Taxonomy" id="129364"/>
    <lineage>
        <taxon>Eukaryota</taxon>
        <taxon>Sar</taxon>
        <taxon>Stramenopiles</taxon>
        <taxon>Oomycota</taxon>
        <taxon>Peronosporomycetes</taxon>
        <taxon>Peronosporales</taxon>
        <taxon>Peronosporaceae</taxon>
        <taxon>Phytophthora</taxon>
    </lineage>
</organism>
<sequence length="59" mass="6123">MGGFGAGLLLSFKTIRIFGAGFDGSEVCNSAIGYQTAAERRIRGEQHTRSVYSGGAVPG</sequence>
<dbReference type="EMBL" id="QXFU01003379">
    <property type="protein sequence ID" value="KAE8975861.1"/>
    <property type="molecule type" value="Genomic_DNA"/>
</dbReference>
<protein>
    <submittedName>
        <fullName evidence="3">Uncharacterized protein</fullName>
    </submittedName>
</protein>
<dbReference type="Proteomes" id="UP000435112">
    <property type="component" value="Unassembled WGS sequence"/>
</dbReference>
<accession>A0A6A3I9S6</accession>
<evidence type="ECO:0000313" key="4">
    <source>
        <dbReference type="Proteomes" id="UP000429607"/>
    </source>
</evidence>
<feature type="chain" id="PRO_5036164330" evidence="1">
    <location>
        <begin position="20"/>
        <end position="59"/>
    </location>
</feature>
<name>A0A6A3I9S6_9STRA</name>
<gene>
    <name evidence="3" type="ORF">PR001_g24906</name>
    <name evidence="2" type="ORF">PR002_g25479</name>
</gene>
<comment type="caution">
    <text evidence="3">The sequence shown here is derived from an EMBL/GenBank/DDBJ whole genome shotgun (WGS) entry which is preliminary data.</text>
</comment>
<dbReference type="Proteomes" id="UP000429607">
    <property type="component" value="Unassembled WGS sequence"/>
</dbReference>
<evidence type="ECO:0000313" key="3">
    <source>
        <dbReference type="EMBL" id="KAE8978222.1"/>
    </source>
</evidence>
<evidence type="ECO:0000256" key="1">
    <source>
        <dbReference type="SAM" id="SignalP"/>
    </source>
</evidence>
<evidence type="ECO:0000313" key="5">
    <source>
        <dbReference type="Proteomes" id="UP000435112"/>
    </source>
</evidence>
<evidence type="ECO:0000313" key="2">
    <source>
        <dbReference type="EMBL" id="KAE8975861.1"/>
    </source>
</evidence>
<reference evidence="4 5" key="1">
    <citation type="submission" date="2018-09" db="EMBL/GenBank/DDBJ databases">
        <title>Genomic investigation of the strawberry pathogen Phytophthora fragariae indicates pathogenicity is determined by transcriptional variation in three key races.</title>
        <authorList>
            <person name="Adams T.M."/>
            <person name="Armitage A.D."/>
            <person name="Sobczyk M.K."/>
            <person name="Bates H.J."/>
            <person name="Dunwell J.M."/>
            <person name="Nellist C.F."/>
            <person name="Harrison R.J."/>
        </authorList>
    </citation>
    <scope>NUCLEOTIDE SEQUENCE [LARGE SCALE GENOMIC DNA]</scope>
    <source>
        <strain evidence="3 4">SCRP249</strain>
        <strain evidence="2 5">SCRP324</strain>
    </source>
</reference>
<dbReference type="AlphaFoldDB" id="A0A6A3I9S6"/>
<dbReference type="EMBL" id="QXFV01003275">
    <property type="protein sequence ID" value="KAE8978222.1"/>
    <property type="molecule type" value="Genomic_DNA"/>
</dbReference>
<feature type="signal peptide" evidence="1">
    <location>
        <begin position="1"/>
        <end position="19"/>
    </location>
</feature>
<keyword evidence="1" id="KW-0732">Signal</keyword>